<dbReference type="STRING" id="6313.A0A0K0DNL0"/>
<feature type="compositionally biased region" description="Polar residues" evidence="1">
    <location>
        <begin position="105"/>
        <end position="114"/>
    </location>
</feature>
<evidence type="ECO:0000256" key="2">
    <source>
        <dbReference type="SAM" id="Phobius"/>
    </source>
</evidence>
<reference evidence="3" key="1">
    <citation type="submission" date="2012-09" db="EMBL/GenBank/DDBJ databases">
        <authorList>
            <person name="Martin A.A."/>
        </authorList>
    </citation>
    <scope>NUCLEOTIDE SEQUENCE</scope>
</reference>
<protein>
    <submittedName>
        <fullName evidence="4">ATP-binding protein</fullName>
    </submittedName>
</protein>
<keyword evidence="2" id="KW-0812">Transmembrane</keyword>
<evidence type="ECO:0000313" key="3">
    <source>
        <dbReference type="Proteomes" id="UP000035642"/>
    </source>
</evidence>
<feature type="region of interest" description="Disordered" evidence="1">
    <location>
        <begin position="95"/>
        <end position="114"/>
    </location>
</feature>
<dbReference type="AlphaFoldDB" id="A0A0K0DNL0"/>
<name>A0A0K0DNL0_ANGCA</name>
<evidence type="ECO:0000256" key="1">
    <source>
        <dbReference type="SAM" id="MobiDB-lite"/>
    </source>
</evidence>
<keyword evidence="3" id="KW-1185">Reference proteome</keyword>
<evidence type="ECO:0000313" key="4">
    <source>
        <dbReference type="WBParaSite" id="ACAC_0001334901-mRNA-1"/>
    </source>
</evidence>
<dbReference type="Proteomes" id="UP000035642">
    <property type="component" value="Unassembled WGS sequence"/>
</dbReference>
<sequence>MVITLWPPGFVIKFLEYDPIPFFENRLYLVFVAFICAVLSYLFQRGVVEFLILQLREKWLRHRRINDPQANHEQFERILSDIGHKPTWLHQYTHQHVQEKKNKSRTAQDQTTPV</sequence>
<dbReference type="WBParaSite" id="ACAC_0001334901-mRNA-1">
    <property type="protein sequence ID" value="ACAC_0001334901-mRNA-1"/>
    <property type="gene ID" value="ACAC_0001334901"/>
</dbReference>
<feature type="transmembrane region" description="Helical" evidence="2">
    <location>
        <begin position="27"/>
        <end position="53"/>
    </location>
</feature>
<keyword evidence="2" id="KW-1133">Transmembrane helix</keyword>
<proteinExistence type="predicted"/>
<organism evidence="3 4">
    <name type="scientific">Angiostrongylus cantonensis</name>
    <name type="common">Rat lungworm</name>
    <dbReference type="NCBI Taxonomy" id="6313"/>
    <lineage>
        <taxon>Eukaryota</taxon>
        <taxon>Metazoa</taxon>
        <taxon>Ecdysozoa</taxon>
        <taxon>Nematoda</taxon>
        <taxon>Chromadorea</taxon>
        <taxon>Rhabditida</taxon>
        <taxon>Rhabditina</taxon>
        <taxon>Rhabditomorpha</taxon>
        <taxon>Strongyloidea</taxon>
        <taxon>Metastrongylidae</taxon>
        <taxon>Angiostrongylus</taxon>
    </lineage>
</organism>
<reference evidence="4" key="2">
    <citation type="submission" date="2017-02" db="UniProtKB">
        <authorList>
            <consortium name="WormBaseParasite"/>
        </authorList>
    </citation>
    <scope>IDENTIFICATION</scope>
</reference>
<accession>A0A0K0DNL0</accession>
<keyword evidence="2" id="KW-0472">Membrane</keyword>